<dbReference type="EMBL" id="MU001506">
    <property type="protein sequence ID" value="KAF2440914.1"/>
    <property type="molecule type" value="Genomic_DNA"/>
</dbReference>
<dbReference type="PANTHER" id="PTHR37019">
    <property type="entry name" value="CHROMOSOME 1, WHOLE GENOME SHOTGUN SEQUENCE"/>
    <property type="match status" value="1"/>
</dbReference>
<accession>A0A9P4U785</accession>
<dbReference type="AlphaFoldDB" id="A0A9P4U785"/>
<comment type="caution">
    <text evidence="3">The sequence shown here is derived from an EMBL/GenBank/DDBJ whole genome shotgun (WGS) entry which is preliminary data.</text>
</comment>
<protein>
    <recommendedName>
        <fullName evidence="2">DUF7704 domain-containing protein</fullName>
    </recommendedName>
</protein>
<keyword evidence="1" id="KW-1133">Transmembrane helix</keyword>
<feature type="transmembrane region" description="Helical" evidence="1">
    <location>
        <begin position="125"/>
        <end position="146"/>
    </location>
</feature>
<gene>
    <name evidence="3" type="ORF">P171DRAFT_488498</name>
</gene>
<feature type="transmembrane region" description="Helical" evidence="1">
    <location>
        <begin position="88"/>
        <end position="105"/>
    </location>
</feature>
<dbReference type="InterPro" id="IPR056121">
    <property type="entry name" value="DUF7704"/>
</dbReference>
<sequence length="157" mass="17617">MSDRDPFLARIALPYRVLLLYIEPLMAFSGALLCLFAPALFLSTFSPYLAYHADNQIIYNQLAATYTLFAFNQAIVLRVAKDLRVWRAIVLGILVCDSVHLWAGFDVMRRDGTVWPGLWRAEDWVAVLSLVVPMGLRTAFLAGVGVKGEVRAEKKVQ</sequence>
<organism evidence="3 4">
    <name type="scientific">Karstenula rhodostoma CBS 690.94</name>
    <dbReference type="NCBI Taxonomy" id="1392251"/>
    <lineage>
        <taxon>Eukaryota</taxon>
        <taxon>Fungi</taxon>
        <taxon>Dikarya</taxon>
        <taxon>Ascomycota</taxon>
        <taxon>Pezizomycotina</taxon>
        <taxon>Dothideomycetes</taxon>
        <taxon>Pleosporomycetidae</taxon>
        <taxon>Pleosporales</taxon>
        <taxon>Massarineae</taxon>
        <taxon>Didymosphaeriaceae</taxon>
        <taxon>Karstenula</taxon>
    </lineage>
</organism>
<evidence type="ECO:0000313" key="4">
    <source>
        <dbReference type="Proteomes" id="UP000799764"/>
    </source>
</evidence>
<evidence type="ECO:0000259" key="2">
    <source>
        <dbReference type="Pfam" id="PF24803"/>
    </source>
</evidence>
<keyword evidence="1" id="KW-0812">Transmembrane</keyword>
<evidence type="ECO:0000313" key="3">
    <source>
        <dbReference type="EMBL" id="KAF2440914.1"/>
    </source>
</evidence>
<reference evidence="3" key="1">
    <citation type="journal article" date="2020" name="Stud. Mycol.">
        <title>101 Dothideomycetes genomes: a test case for predicting lifestyles and emergence of pathogens.</title>
        <authorList>
            <person name="Haridas S."/>
            <person name="Albert R."/>
            <person name="Binder M."/>
            <person name="Bloem J."/>
            <person name="Labutti K."/>
            <person name="Salamov A."/>
            <person name="Andreopoulos B."/>
            <person name="Baker S."/>
            <person name="Barry K."/>
            <person name="Bills G."/>
            <person name="Bluhm B."/>
            <person name="Cannon C."/>
            <person name="Castanera R."/>
            <person name="Culley D."/>
            <person name="Daum C."/>
            <person name="Ezra D."/>
            <person name="Gonzalez J."/>
            <person name="Henrissat B."/>
            <person name="Kuo A."/>
            <person name="Liang C."/>
            <person name="Lipzen A."/>
            <person name="Lutzoni F."/>
            <person name="Magnuson J."/>
            <person name="Mondo S."/>
            <person name="Nolan M."/>
            <person name="Ohm R."/>
            <person name="Pangilinan J."/>
            <person name="Park H.-J."/>
            <person name="Ramirez L."/>
            <person name="Alfaro M."/>
            <person name="Sun H."/>
            <person name="Tritt A."/>
            <person name="Yoshinaga Y."/>
            <person name="Zwiers L.-H."/>
            <person name="Turgeon B."/>
            <person name="Goodwin S."/>
            <person name="Spatafora J."/>
            <person name="Crous P."/>
            <person name="Grigoriev I."/>
        </authorList>
    </citation>
    <scope>NUCLEOTIDE SEQUENCE</scope>
    <source>
        <strain evidence="3">CBS 690.94</strain>
    </source>
</reference>
<feature type="transmembrane region" description="Helical" evidence="1">
    <location>
        <begin position="20"/>
        <end position="45"/>
    </location>
</feature>
<dbReference type="Pfam" id="PF24803">
    <property type="entry name" value="DUF7704"/>
    <property type="match status" value="1"/>
</dbReference>
<name>A0A9P4U785_9PLEO</name>
<keyword evidence="4" id="KW-1185">Reference proteome</keyword>
<feature type="transmembrane region" description="Helical" evidence="1">
    <location>
        <begin position="57"/>
        <end position="76"/>
    </location>
</feature>
<feature type="domain" description="DUF7704" evidence="2">
    <location>
        <begin position="14"/>
        <end position="145"/>
    </location>
</feature>
<evidence type="ECO:0000256" key="1">
    <source>
        <dbReference type="SAM" id="Phobius"/>
    </source>
</evidence>
<dbReference type="Proteomes" id="UP000799764">
    <property type="component" value="Unassembled WGS sequence"/>
</dbReference>
<dbReference type="PANTHER" id="PTHR37019:SF1">
    <property type="entry name" value="EXPERA DOMAIN-CONTAINING PROTEIN"/>
    <property type="match status" value="1"/>
</dbReference>
<dbReference type="OrthoDB" id="5313995at2759"/>
<keyword evidence="1" id="KW-0472">Membrane</keyword>
<proteinExistence type="predicted"/>